<proteinExistence type="predicted"/>
<dbReference type="EMBL" id="LAZR01028605">
    <property type="protein sequence ID" value="KKL62076.1"/>
    <property type="molecule type" value="Genomic_DNA"/>
</dbReference>
<gene>
    <name evidence="1" type="ORF">LCGC14_2188860</name>
</gene>
<sequence length="69" mass="8429">MRRSIKLDEHVYEQLEYFQDKKESFSQAIERLLAVKNQLLEVISIMEGRISFLKWQSDRANELKEKERR</sequence>
<comment type="caution">
    <text evidence="1">The sequence shown here is derived from an EMBL/GenBank/DDBJ whole genome shotgun (WGS) entry which is preliminary data.</text>
</comment>
<evidence type="ECO:0008006" key="2">
    <source>
        <dbReference type="Google" id="ProtNLM"/>
    </source>
</evidence>
<name>A0A0F9E776_9ZZZZ</name>
<reference evidence="1" key="1">
    <citation type="journal article" date="2015" name="Nature">
        <title>Complex archaea that bridge the gap between prokaryotes and eukaryotes.</title>
        <authorList>
            <person name="Spang A."/>
            <person name="Saw J.H."/>
            <person name="Jorgensen S.L."/>
            <person name="Zaremba-Niedzwiedzka K."/>
            <person name="Martijn J."/>
            <person name="Lind A.E."/>
            <person name="van Eijk R."/>
            <person name="Schleper C."/>
            <person name="Guy L."/>
            <person name="Ettema T.J."/>
        </authorList>
    </citation>
    <scope>NUCLEOTIDE SEQUENCE</scope>
</reference>
<protein>
    <recommendedName>
        <fullName evidence="2">Antitoxin</fullName>
    </recommendedName>
</protein>
<accession>A0A0F9E776</accession>
<dbReference type="AlphaFoldDB" id="A0A0F9E776"/>
<organism evidence="1">
    <name type="scientific">marine sediment metagenome</name>
    <dbReference type="NCBI Taxonomy" id="412755"/>
    <lineage>
        <taxon>unclassified sequences</taxon>
        <taxon>metagenomes</taxon>
        <taxon>ecological metagenomes</taxon>
    </lineage>
</organism>
<evidence type="ECO:0000313" key="1">
    <source>
        <dbReference type="EMBL" id="KKL62076.1"/>
    </source>
</evidence>